<organism evidence="2 3">
    <name type="scientific">Variovorax humicola</name>
    <dbReference type="NCBI Taxonomy" id="1769758"/>
    <lineage>
        <taxon>Bacteria</taxon>
        <taxon>Pseudomonadati</taxon>
        <taxon>Pseudomonadota</taxon>
        <taxon>Betaproteobacteria</taxon>
        <taxon>Burkholderiales</taxon>
        <taxon>Comamonadaceae</taxon>
        <taxon>Variovorax</taxon>
    </lineage>
</organism>
<feature type="transmembrane region" description="Helical" evidence="1">
    <location>
        <begin position="209"/>
        <end position="228"/>
    </location>
</feature>
<evidence type="ECO:0000313" key="3">
    <source>
        <dbReference type="Proteomes" id="UP001363010"/>
    </source>
</evidence>
<dbReference type="EMBL" id="JBBKZV010000007">
    <property type="protein sequence ID" value="MEJ8823239.1"/>
    <property type="molecule type" value="Genomic_DNA"/>
</dbReference>
<feature type="transmembrane region" description="Helical" evidence="1">
    <location>
        <begin position="248"/>
        <end position="269"/>
    </location>
</feature>
<feature type="transmembrane region" description="Helical" evidence="1">
    <location>
        <begin position="143"/>
        <end position="164"/>
    </location>
</feature>
<evidence type="ECO:0000256" key="1">
    <source>
        <dbReference type="SAM" id="Phobius"/>
    </source>
</evidence>
<reference evidence="2 3" key="1">
    <citation type="submission" date="2024-03" db="EMBL/GenBank/DDBJ databases">
        <title>Novel species of the genus Variovorax.</title>
        <authorList>
            <person name="Liu Q."/>
            <person name="Xin Y.-H."/>
        </authorList>
    </citation>
    <scope>NUCLEOTIDE SEQUENCE [LARGE SCALE GENOMIC DNA]</scope>
    <source>
        <strain evidence="2 3">KACC 18501</strain>
    </source>
</reference>
<name>A0ABU8VZJ7_9BURK</name>
<feature type="transmembrane region" description="Helical" evidence="1">
    <location>
        <begin position="85"/>
        <end position="111"/>
    </location>
</feature>
<evidence type="ECO:0000313" key="2">
    <source>
        <dbReference type="EMBL" id="MEJ8823239.1"/>
    </source>
</evidence>
<sequence>MLEGELASHFYVTLIVGVFVVAFVQWRYRVVVLEGMLSVPGEVVAARAASAAQMQSTDAVEAGAAPEGRALAWERAMHRRVIAGWLVSVGLPSLVLAITYNASAGIAITLARIALEVGGYLCVVVPMVAVSLAWPWTRGALSCAVLLVAGAVATVLASLVQRALGTGAVSIDQLRGAVFFFQFAAVLLPIPMVLILGSGVSRIRGVMPITFAGLLIFGFAPFLGAHATNALAESRAGGALVLAGYGLLGHWASHATFVILALPVGWLAWRRLHALARAYEAKRFSDVQLLGRAWWLMFVAVQATTVGASEHPFWGLAGCAMAYWMFVFVNNRVFQWLHVARDSPPPRTLLLLRVFGHAARTGRLFDRIGARWRYFGPVTVIAAPDVVARTIDPGDYLHYMLGTVDETFVRSGADLQRRLAAHDEERDPDGRFRVNEFCCADTTWQATVVELMARAEVVLMDLRGISRERLGCEYELRQLAAFVLPRRVVLVVDGTTDAALVRGMLGAAAGGVTFRDVGNSRVVRTDPLFIDLLRAAR</sequence>
<keyword evidence="1" id="KW-0812">Transmembrane</keyword>
<comment type="caution">
    <text evidence="2">The sequence shown here is derived from an EMBL/GenBank/DDBJ whole genome shotgun (WGS) entry which is preliminary data.</text>
</comment>
<feature type="transmembrane region" description="Helical" evidence="1">
    <location>
        <begin position="313"/>
        <end position="331"/>
    </location>
</feature>
<keyword evidence="3" id="KW-1185">Reference proteome</keyword>
<dbReference type="RefSeq" id="WP_340364278.1">
    <property type="nucleotide sequence ID" value="NZ_JBBKZV010000007.1"/>
</dbReference>
<feature type="transmembrane region" description="Helical" evidence="1">
    <location>
        <begin position="289"/>
        <end position="307"/>
    </location>
</feature>
<keyword evidence="1" id="KW-1133">Transmembrane helix</keyword>
<protein>
    <submittedName>
        <fullName evidence="2">Uncharacterized protein</fullName>
    </submittedName>
</protein>
<proteinExistence type="predicted"/>
<feature type="transmembrane region" description="Helical" evidence="1">
    <location>
        <begin position="6"/>
        <end position="26"/>
    </location>
</feature>
<accession>A0ABU8VZJ7</accession>
<feature type="transmembrane region" description="Helical" evidence="1">
    <location>
        <begin position="117"/>
        <end position="136"/>
    </location>
</feature>
<feature type="transmembrane region" description="Helical" evidence="1">
    <location>
        <begin position="176"/>
        <end position="197"/>
    </location>
</feature>
<keyword evidence="1" id="KW-0472">Membrane</keyword>
<dbReference type="Proteomes" id="UP001363010">
    <property type="component" value="Unassembled WGS sequence"/>
</dbReference>
<gene>
    <name evidence="2" type="ORF">WKW80_14530</name>
</gene>